<protein>
    <submittedName>
        <fullName evidence="1">Uncharacterized protein</fullName>
    </submittedName>
</protein>
<proteinExistence type="predicted"/>
<dbReference type="EMBL" id="CAJPWZ010002390">
    <property type="protein sequence ID" value="CAG2237469.1"/>
    <property type="molecule type" value="Genomic_DNA"/>
</dbReference>
<dbReference type="Proteomes" id="UP000683360">
    <property type="component" value="Unassembled WGS sequence"/>
</dbReference>
<gene>
    <name evidence="1" type="ORF">MEDL_49975</name>
</gene>
<evidence type="ECO:0000313" key="2">
    <source>
        <dbReference type="Proteomes" id="UP000683360"/>
    </source>
</evidence>
<reference evidence="1" key="1">
    <citation type="submission" date="2021-03" db="EMBL/GenBank/DDBJ databases">
        <authorList>
            <person name="Bekaert M."/>
        </authorList>
    </citation>
    <scope>NUCLEOTIDE SEQUENCE</scope>
</reference>
<sequence>MNRILARVSQILKYPTFQEKLHISDWCVLNKKSGCRSLIQKRISQKVRRGSVSDSEYSYKYNIILIDESDDSEEDQPSNQAFYVRSKSQHAVPRKARRHKVKEYYSDIESSDRQRAVIYNEPDKVIVAPRNTLDVPRTIQHVHTVGTSQQNQQEKELFYLVPASQHTASNSQYSQDNGSFDADVGRRVVHMSQPIQNSRNQQQLYYLNNNDFVYGQEPFTQ</sequence>
<organism evidence="1 2">
    <name type="scientific">Mytilus edulis</name>
    <name type="common">Blue mussel</name>
    <dbReference type="NCBI Taxonomy" id="6550"/>
    <lineage>
        <taxon>Eukaryota</taxon>
        <taxon>Metazoa</taxon>
        <taxon>Spiralia</taxon>
        <taxon>Lophotrochozoa</taxon>
        <taxon>Mollusca</taxon>
        <taxon>Bivalvia</taxon>
        <taxon>Autobranchia</taxon>
        <taxon>Pteriomorphia</taxon>
        <taxon>Mytilida</taxon>
        <taxon>Mytiloidea</taxon>
        <taxon>Mytilidae</taxon>
        <taxon>Mytilinae</taxon>
        <taxon>Mytilus</taxon>
    </lineage>
</organism>
<name>A0A8S3U1Z5_MYTED</name>
<comment type="caution">
    <text evidence="1">The sequence shown here is derived from an EMBL/GenBank/DDBJ whole genome shotgun (WGS) entry which is preliminary data.</text>
</comment>
<evidence type="ECO:0000313" key="1">
    <source>
        <dbReference type="EMBL" id="CAG2237469.1"/>
    </source>
</evidence>
<keyword evidence="2" id="KW-1185">Reference proteome</keyword>
<dbReference type="AlphaFoldDB" id="A0A8S3U1Z5"/>
<accession>A0A8S3U1Z5</accession>